<protein>
    <submittedName>
        <fullName evidence="1">Uncharacterized protein</fullName>
    </submittedName>
</protein>
<comment type="caution">
    <text evidence="1">The sequence shown here is derived from an EMBL/GenBank/DDBJ whole genome shotgun (WGS) entry which is preliminary data.</text>
</comment>
<organism evidence="1 2">
    <name type="scientific">Brucella tritici</name>
    <dbReference type="NCBI Taxonomy" id="94626"/>
    <lineage>
        <taxon>Bacteria</taxon>
        <taxon>Pseudomonadati</taxon>
        <taxon>Pseudomonadota</taxon>
        <taxon>Alphaproteobacteria</taxon>
        <taxon>Hyphomicrobiales</taxon>
        <taxon>Brucellaceae</taxon>
        <taxon>Brucella/Ochrobactrum group</taxon>
        <taxon>Brucella</taxon>
    </lineage>
</organism>
<accession>A0A6L3YVY7</accession>
<sequence>MSSNEPTEKSTYVNAGTFYTIRSYRRFKYSPQMDITPYELALILPIAITFAVGNSFSSDCGDMVDALPEEAKRHFQEIDVSQQNNLKGGM</sequence>
<name>A0A6L3YVY7_9HYPH</name>
<reference evidence="1 2" key="1">
    <citation type="submission" date="2019-09" db="EMBL/GenBank/DDBJ databases">
        <title>Taxonomic organization of the family Brucellaceae based on a phylogenomic approach.</title>
        <authorList>
            <person name="Leclercq S."/>
            <person name="Cloeckaert A."/>
            <person name="Zygmunt M.S."/>
        </authorList>
    </citation>
    <scope>NUCLEOTIDE SEQUENCE [LARGE SCALE GENOMIC DNA]</scope>
    <source>
        <strain evidence="1 2">WS1830</strain>
    </source>
</reference>
<dbReference type="AlphaFoldDB" id="A0A6L3YVY7"/>
<dbReference type="Proteomes" id="UP000481643">
    <property type="component" value="Unassembled WGS sequence"/>
</dbReference>
<evidence type="ECO:0000313" key="1">
    <source>
        <dbReference type="EMBL" id="KAB2689679.1"/>
    </source>
</evidence>
<dbReference type="RefSeq" id="WP_151651058.1">
    <property type="nucleotide sequence ID" value="NZ_WBVX01000002.1"/>
</dbReference>
<gene>
    <name evidence="1" type="ORF">F9L08_03200</name>
</gene>
<proteinExistence type="predicted"/>
<evidence type="ECO:0000313" key="2">
    <source>
        <dbReference type="Proteomes" id="UP000481643"/>
    </source>
</evidence>
<dbReference type="EMBL" id="WBVX01000002">
    <property type="protein sequence ID" value="KAB2689679.1"/>
    <property type="molecule type" value="Genomic_DNA"/>
</dbReference>